<dbReference type="RefSeq" id="WP_130782398.1">
    <property type="nucleotide sequence ID" value="NZ_BIMR01000250.1"/>
</dbReference>
<organism evidence="2 3">
    <name type="scientific">Cellulomonas biazotea</name>
    <dbReference type="NCBI Taxonomy" id="1709"/>
    <lineage>
        <taxon>Bacteria</taxon>
        <taxon>Bacillati</taxon>
        <taxon>Actinomycetota</taxon>
        <taxon>Actinomycetes</taxon>
        <taxon>Micrococcales</taxon>
        <taxon>Cellulomonadaceae</taxon>
        <taxon>Cellulomonas</taxon>
    </lineage>
</organism>
<feature type="transmembrane region" description="Helical" evidence="1">
    <location>
        <begin position="153"/>
        <end position="173"/>
    </location>
</feature>
<comment type="caution">
    <text evidence="2">The sequence shown here is derived from an EMBL/GenBank/DDBJ whole genome shotgun (WGS) entry which is preliminary data.</text>
</comment>
<keyword evidence="3" id="KW-1185">Reference proteome</keyword>
<dbReference type="OrthoDB" id="4548651at2"/>
<reference evidence="2 3" key="1">
    <citation type="submission" date="2019-01" db="EMBL/GenBank/DDBJ databases">
        <title>Draft genome sequence of Cellulomonas takizawaensis strain TKZ-21.</title>
        <authorList>
            <person name="Yamamura H."/>
            <person name="Hayashi T."/>
            <person name="Hamada M."/>
            <person name="Serisawa Y."/>
            <person name="Matsuyama K."/>
            <person name="Nakagawa Y."/>
            <person name="Otoguro M."/>
            <person name="Yanagida F."/>
            <person name="Hayakawa M."/>
        </authorList>
    </citation>
    <scope>NUCLEOTIDE SEQUENCE [LARGE SCALE GENOMIC DNA]</scope>
    <source>
        <strain evidence="2 3">NBRC12680</strain>
    </source>
</reference>
<proteinExistence type="predicted"/>
<keyword evidence="1" id="KW-1133">Transmembrane helix</keyword>
<evidence type="ECO:0000313" key="2">
    <source>
        <dbReference type="EMBL" id="GCE77781.1"/>
    </source>
</evidence>
<dbReference type="AlphaFoldDB" id="A0A402DUG0"/>
<keyword evidence="1" id="KW-0472">Membrane</keyword>
<evidence type="ECO:0000313" key="3">
    <source>
        <dbReference type="Proteomes" id="UP000289954"/>
    </source>
</evidence>
<dbReference type="EMBL" id="BIMR01000250">
    <property type="protein sequence ID" value="GCE77781.1"/>
    <property type="molecule type" value="Genomic_DNA"/>
</dbReference>
<dbReference type="Proteomes" id="UP000289954">
    <property type="component" value="Unassembled WGS sequence"/>
</dbReference>
<feature type="transmembrane region" description="Helical" evidence="1">
    <location>
        <begin position="37"/>
        <end position="58"/>
    </location>
</feature>
<evidence type="ECO:0000256" key="1">
    <source>
        <dbReference type="SAM" id="Phobius"/>
    </source>
</evidence>
<protein>
    <submittedName>
        <fullName evidence="2">Uncharacterized protein</fullName>
    </submittedName>
</protein>
<accession>A0A402DUG0</accession>
<sequence>MTDPPGPATASSPALTTDQTLLVWSTLAARRTSFDGMVWQTPALGLAAQAFLLTLALGPGTSPLGRAVSAGLSLALSVMVIQLLLKHRQSELGDSLTLERIERALGLDASLGTLPHGSPAERSTPTERRILARATARLTPPPRRFWSMSSVRLWVAGQWLFAAVALLVVALVVSGSQVLG</sequence>
<gene>
    <name evidence="2" type="ORF">CBZ_28370</name>
</gene>
<keyword evidence="1" id="KW-0812">Transmembrane</keyword>
<feature type="transmembrane region" description="Helical" evidence="1">
    <location>
        <begin position="64"/>
        <end position="85"/>
    </location>
</feature>
<name>A0A402DUG0_9CELL</name>